<organism evidence="5">
    <name type="scientific">Caenorhabditis remanei</name>
    <name type="common">Caenorhabditis vulgaris</name>
    <dbReference type="NCBI Taxonomy" id="31234"/>
    <lineage>
        <taxon>Eukaryota</taxon>
        <taxon>Metazoa</taxon>
        <taxon>Ecdysozoa</taxon>
        <taxon>Nematoda</taxon>
        <taxon>Chromadorea</taxon>
        <taxon>Rhabditida</taxon>
        <taxon>Rhabditina</taxon>
        <taxon>Rhabditomorpha</taxon>
        <taxon>Rhabditoidea</taxon>
        <taxon>Rhabditidae</taxon>
        <taxon>Peloderinae</taxon>
        <taxon>Caenorhabditis</taxon>
    </lineage>
</organism>
<dbReference type="KEGG" id="crq:GCK72_001611"/>
<keyword evidence="5" id="KW-1185">Reference proteome</keyword>
<dbReference type="eggNOG" id="KOG0108">
    <property type="taxonomic scope" value="Eukaryota"/>
</dbReference>
<evidence type="ECO:0000256" key="1">
    <source>
        <dbReference type="ARBA" id="ARBA00022884"/>
    </source>
</evidence>
<evidence type="ECO:0000313" key="5">
    <source>
        <dbReference type="Proteomes" id="UP000008281"/>
    </source>
</evidence>
<dbReference type="SUPFAM" id="SSF54928">
    <property type="entry name" value="RNA-binding domain, RBD"/>
    <property type="match status" value="1"/>
</dbReference>
<dbReference type="FunCoup" id="E3LNB4">
    <property type="interactions" value="2025"/>
</dbReference>
<name>E3LNB4_CAERE</name>
<evidence type="ECO:0000313" key="4">
    <source>
        <dbReference type="EMBL" id="EFP02784.1"/>
    </source>
</evidence>
<protein>
    <recommendedName>
        <fullName evidence="3">RRM domain-containing protein</fullName>
    </recommendedName>
</protein>
<keyword evidence="1 2" id="KW-0694">RNA-binding</keyword>
<dbReference type="CTD" id="9815412"/>
<dbReference type="STRING" id="31234.E3LNB4"/>
<dbReference type="GO" id="GO:0003729">
    <property type="term" value="F:mRNA binding"/>
    <property type="evidence" value="ECO:0007669"/>
    <property type="project" value="TreeGrafter"/>
</dbReference>
<feature type="domain" description="RRM" evidence="3">
    <location>
        <begin position="72"/>
        <end position="150"/>
    </location>
</feature>
<evidence type="ECO:0000256" key="2">
    <source>
        <dbReference type="PROSITE-ProRule" id="PRU00176"/>
    </source>
</evidence>
<dbReference type="InParanoid" id="E3LNB4"/>
<dbReference type="OrthoDB" id="272703at2759"/>
<dbReference type="AlphaFoldDB" id="E3LNB4"/>
<evidence type="ECO:0000259" key="3">
    <source>
        <dbReference type="PROSITE" id="PS50102"/>
    </source>
</evidence>
<sequence length="150" mass="17166">MYISDSCLSLVNLHRNDRIAALSRRDPQRDHYNDFRTAKFVRISFVFHADTNPYFRSLFLKISETTMASQGFSVYVGNVPYQGTEEEIGNYFSTVGIVNNVRIVYDRETGRPRGFAFVEYSEEAGAQRAVEELNGAAFNGRNLRVNYANK</sequence>
<dbReference type="FunFam" id="3.30.70.330:FF:000748">
    <property type="entry name" value="RNA Binding Motif protein homolog"/>
    <property type="match status" value="1"/>
</dbReference>
<dbReference type="InterPro" id="IPR000504">
    <property type="entry name" value="RRM_dom"/>
</dbReference>
<dbReference type="PANTHER" id="PTHR45735:SF2">
    <property type="entry name" value="CLEAVAGE STIMULATION FACTOR SUBUNIT 2"/>
    <property type="match status" value="1"/>
</dbReference>
<gene>
    <name evidence="4" type="ORF">CRE_28335</name>
</gene>
<dbReference type="GO" id="GO:0005847">
    <property type="term" value="C:mRNA cleavage and polyadenylation specificity factor complex"/>
    <property type="evidence" value="ECO:0007669"/>
    <property type="project" value="TreeGrafter"/>
</dbReference>
<accession>E3LNB4</accession>
<dbReference type="Gene3D" id="3.30.70.330">
    <property type="match status" value="1"/>
</dbReference>
<dbReference type="RefSeq" id="XP_003114649.2">
    <property type="nucleotide sequence ID" value="XM_003114601.2"/>
</dbReference>
<dbReference type="InterPro" id="IPR003954">
    <property type="entry name" value="RRM_euk-type"/>
</dbReference>
<dbReference type="EMBL" id="DS268411">
    <property type="protein sequence ID" value="EFP02784.1"/>
    <property type="molecule type" value="Genomic_DNA"/>
</dbReference>
<dbReference type="GeneID" id="9815412"/>
<dbReference type="PROSITE" id="PS50102">
    <property type="entry name" value="RRM"/>
    <property type="match status" value="1"/>
</dbReference>
<dbReference type="Proteomes" id="UP000008281">
    <property type="component" value="Unassembled WGS sequence"/>
</dbReference>
<dbReference type="SMART" id="SM00361">
    <property type="entry name" value="RRM_1"/>
    <property type="match status" value="1"/>
</dbReference>
<proteinExistence type="predicted"/>
<dbReference type="PANTHER" id="PTHR45735">
    <property type="entry name" value="CLEAVAGE STIMULATION FACTOR SUBUNIT 2"/>
    <property type="match status" value="1"/>
</dbReference>
<dbReference type="HOGENOM" id="CLU_1742278_0_0_1"/>
<dbReference type="InterPro" id="IPR012677">
    <property type="entry name" value="Nucleotide-bd_a/b_plait_sf"/>
</dbReference>
<dbReference type="InterPro" id="IPR035979">
    <property type="entry name" value="RBD_domain_sf"/>
</dbReference>
<reference evidence="4" key="1">
    <citation type="submission" date="2007-07" db="EMBL/GenBank/DDBJ databases">
        <title>PCAP assembly of the Caenorhabditis remanei genome.</title>
        <authorList>
            <consortium name="The Caenorhabditis remanei Sequencing Consortium"/>
            <person name="Wilson R.K."/>
        </authorList>
    </citation>
    <scope>NUCLEOTIDE SEQUENCE [LARGE SCALE GENOMIC DNA]</scope>
    <source>
        <strain evidence="4">PB4641</strain>
    </source>
</reference>
<dbReference type="Pfam" id="PF00076">
    <property type="entry name" value="RRM_1"/>
    <property type="match status" value="1"/>
</dbReference>
<dbReference type="SMART" id="SM00360">
    <property type="entry name" value="RRM"/>
    <property type="match status" value="1"/>
</dbReference>